<keyword evidence="3" id="KW-1185">Reference proteome</keyword>
<accession>A0A3M0GHE0</accession>
<dbReference type="AlphaFoldDB" id="A0A3M0GHE0"/>
<dbReference type="Pfam" id="PF20613">
    <property type="entry name" value="HipA_2"/>
    <property type="match status" value="1"/>
</dbReference>
<protein>
    <recommendedName>
        <fullName evidence="1">HipA-like kinase domain-containing protein</fullName>
    </recommendedName>
</protein>
<evidence type="ECO:0000313" key="3">
    <source>
        <dbReference type="Proteomes" id="UP000281985"/>
    </source>
</evidence>
<dbReference type="Proteomes" id="UP000281985">
    <property type="component" value="Unassembled WGS sequence"/>
</dbReference>
<sequence length="270" mass="31032">MKFKVLRLINIIEVLPGGTTKPLLVNAIDENGIKGQYVVKVFTKRQIAQNFATAKEILGCVLAQEFDLPVSQFGIINFPKSFLQDFYLPPEIEVVDDGYKFCCEYNPIGPIFKDIVTSTFLKKYDVAKVFAFDNILLNVDRGGQRKKANLLVSNTDFLLIDHELILPFINNHLNDGNPVNGQVLFSSFGQYDKHIFHVLLKGIRNNNKVALFDEFIELLRVLNLNNFLPIYSQMDHYGIPYDGKNSTFAYFQWVKTHLDYIKNELIRRIS</sequence>
<evidence type="ECO:0000313" key="2">
    <source>
        <dbReference type="EMBL" id="RMB64090.1"/>
    </source>
</evidence>
<reference evidence="2 3" key="1">
    <citation type="submission" date="2018-10" db="EMBL/GenBank/DDBJ databases">
        <title>Dokdonia luteus sp. nov., isolated from sea water.</title>
        <authorList>
            <person name="Zhou L.Y."/>
            <person name="Du Z.J."/>
        </authorList>
    </citation>
    <scope>NUCLEOTIDE SEQUENCE [LARGE SCALE GENOMIC DNA]</scope>
    <source>
        <strain evidence="2 3">SH27</strain>
    </source>
</reference>
<dbReference type="RefSeq" id="WP_121915885.1">
    <property type="nucleotide sequence ID" value="NZ_REFV01000001.1"/>
</dbReference>
<proteinExistence type="predicted"/>
<dbReference type="InterPro" id="IPR046748">
    <property type="entry name" value="HipA_2"/>
</dbReference>
<dbReference type="EMBL" id="REFV01000001">
    <property type="protein sequence ID" value="RMB64090.1"/>
    <property type="molecule type" value="Genomic_DNA"/>
</dbReference>
<dbReference type="OrthoDB" id="1339734at2"/>
<evidence type="ECO:0000259" key="1">
    <source>
        <dbReference type="Pfam" id="PF20613"/>
    </source>
</evidence>
<name>A0A3M0GHE0_9FLAO</name>
<organism evidence="2 3">
    <name type="scientific">Dokdonia sinensis</name>
    <dbReference type="NCBI Taxonomy" id="2479847"/>
    <lineage>
        <taxon>Bacteria</taxon>
        <taxon>Pseudomonadati</taxon>
        <taxon>Bacteroidota</taxon>
        <taxon>Flavobacteriia</taxon>
        <taxon>Flavobacteriales</taxon>
        <taxon>Flavobacteriaceae</taxon>
        <taxon>Dokdonia</taxon>
    </lineage>
</organism>
<feature type="domain" description="HipA-like kinase" evidence="1">
    <location>
        <begin position="9"/>
        <end position="164"/>
    </location>
</feature>
<comment type="caution">
    <text evidence="2">The sequence shown here is derived from an EMBL/GenBank/DDBJ whole genome shotgun (WGS) entry which is preliminary data.</text>
</comment>
<gene>
    <name evidence="2" type="ORF">EAX61_01565</name>
</gene>